<keyword evidence="1" id="KW-1133">Transmembrane helix</keyword>
<dbReference type="EMBL" id="CP002772">
    <property type="protein sequence ID" value="AEG17664.1"/>
    <property type="molecule type" value="Genomic_DNA"/>
</dbReference>
<dbReference type="OrthoDB" id="386649at2157"/>
<feature type="transmembrane region" description="Helical" evidence="1">
    <location>
        <begin position="123"/>
        <end position="143"/>
    </location>
</feature>
<evidence type="ECO:0000256" key="1">
    <source>
        <dbReference type="SAM" id="Phobius"/>
    </source>
</evidence>
<protein>
    <submittedName>
        <fullName evidence="2">Uncharacterized protein</fullName>
    </submittedName>
</protein>
<organism evidence="2 3">
    <name type="scientific">Methanobacterium paludis (strain DSM 25820 / JCM 18151 / SWAN1)</name>
    <dbReference type="NCBI Taxonomy" id="868131"/>
    <lineage>
        <taxon>Archaea</taxon>
        <taxon>Methanobacteriati</taxon>
        <taxon>Methanobacteriota</taxon>
        <taxon>Methanomada group</taxon>
        <taxon>Methanobacteria</taxon>
        <taxon>Methanobacteriales</taxon>
        <taxon>Methanobacteriaceae</taxon>
        <taxon>Methanobacterium</taxon>
    </lineage>
</organism>
<feature type="transmembrane region" description="Helical" evidence="1">
    <location>
        <begin position="51"/>
        <end position="69"/>
    </location>
</feature>
<dbReference type="STRING" id="868131.MSWAN_0628"/>
<dbReference type="AlphaFoldDB" id="F6D616"/>
<keyword evidence="1" id="KW-0812">Transmembrane</keyword>
<sequence length="144" mass="16575">MKQKASLINLLWIIPIILVYLQHPEYTILAGFGIWVFITSLFEIKNYQNKLYLAINALILAIFLILTYFQLSLPLYSGNKLISYILAILFTLTIIISTYDLTHDYKISKILQMNNTSPLVKDIIAIILLITGLIVGLWLGLYYF</sequence>
<gene>
    <name evidence="2" type="ordered locus">MSWAN_0628</name>
</gene>
<evidence type="ECO:0000313" key="3">
    <source>
        <dbReference type="Proteomes" id="UP000009231"/>
    </source>
</evidence>
<feature type="transmembrane region" description="Helical" evidence="1">
    <location>
        <begin position="28"/>
        <end position="44"/>
    </location>
</feature>
<keyword evidence="3" id="KW-1185">Reference proteome</keyword>
<evidence type="ECO:0000313" key="2">
    <source>
        <dbReference type="EMBL" id="AEG17664.1"/>
    </source>
</evidence>
<name>F6D616_METPW</name>
<dbReference type="GeneID" id="10668118"/>
<dbReference type="KEGG" id="mew:MSWAN_0628"/>
<reference evidence="2 3" key="1">
    <citation type="journal article" date="2014" name="Int. J. Syst. Evol. Microbiol.">
        <title>Methanobacterium paludis sp. nov. and a novel strain of Methanobacterium lacus isolated from northern peatlands.</title>
        <authorList>
            <person name="Cadillo-Quiroz H."/>
            <person name="Brauer S.L."/>
            <person name="Goodson N."/>
            <person name="Yavitt J.B."/>
            <person name="Zinder S.H."/>
        </authorList>
    </citation>
    <scope>NUCLEOTIDE SEQUENCE [LARGE SCALE GENOMIC DNA]</scope>
    <source>
        <strain evidence="3">DSM 25820 / JCM 18151 / SWAN1</strain>
    </source>
</reference>
<keyword evidence="1" id="KW-0472">Membrane</keyword>
<accession>F6D616</accession>
<proteinExistence type="predicted"/>
<dbReference type="Proteomes" id="UP000009231">
    <property type="component" value="Chromosome"/>
</dbReference>
<feature type="transmembrane region" description="Helical" evidence="1">
    <location>
        <begin position="7"/>
        <end position="22"/>
    </location>
</feature>
<feature type="transmembrane region" description="Helical" evidence="1">
    <location>
        <begin position="81"/>
        <end position="102"/>
    </location>
</feature>
<dbReference type="HOGENOM" id="CLU_1792152_0_0_2"/>
<dbReference type="RefSeq" id="WP_013825166.1">
    <property type="nucleotide sequence ID" value="NC_015574.1"/>
</dbReference>